<accession>D4K7P3</accession>
<protein>
    <submittedName>
        <fullName evidence="3">Uncharacterized protein</fullName>
    </submittedName>
</protein>
<dbReference type="eggNOG" id="COG0553">
    <property type="taxonomic scope" value="Bacteria"/>
</dbReference>
<sequence length="158" mass="17693">MMLLGTYRGFELNIRFDSFKNEHQAVLRAELSYPVSLGDDARGNITRLDNAIDNFTDRIADAENALQNLEQQKQAAEVEVAKPFAQEEELAEKSARLAELNALLNIDRDRSSSQDAPEEAEETEAPATRPSVLSALEEKANQPEPVKPFKSYLDKEGR</sequence>
<feature type="region of interest" description="Disordered" evidence="2">
    <location>
        <begin position="106"/>
        <end position="158"/>
    </location>
</feature>
<evidence type="ECO:0000313" key="4">
    <source>
        <dbReference type="Proteomes" id="UP000007059"/>
    </source>
</evidence>
<reference evidence="3 4" key="2">
    <citation type="submission" date="2010-03" db="EMBL/GenBank/DDBJ databases">
        <authorList>
            <person name="Pajon A."/>
        </authorList>
    </citation>
    <scope>NUCLEOTIDE SEQUENCE [LARGE SCALE GENOMIC DNA]</scope>
    <source>
        <strain evidence="3 4">SL3/3</strain>
    </source>
</reference>
<evidence type="ECO:0000256" key="2">
    <source>
        <dbReference type="SAM" id="MobiDB-lite"/>
    </source>
</evidence>
<gene>
    <name evidence="3" type="ORF">FPR_04470</name>
</gene>
<dbReference type="KEGG" id="fpa:FPR_04470"/>
<reference evidence="3 4" key="1">
    <citation type="submission" date="2010-03" db="EMBL/GenBank/DDBJ databases">
        <title>The genome sequence of Faecalibacterium prausnitzii SL3/3.</title>
        <authorList>
            <consortium name="metaHIT consortium -- http://www.metahit.eu/"/>
            <person name="Pajon A."/>
            <person name="Turner K."/>
            <person name="Parkhill J."/>
            <person name="Duncan S."/>
            <person name="Flint H."/>
        </authorList>
    </citation>
    <scope>NUCLEOTIDE SEQUENCE [LARGE SCALE GENOMIC DNA]</scope>
    <source>
        <strain evidence="3 4">SL3/3</strain>
    </source>
</reference>
<feature type="coiled-coil region" evidence="1">
    <location>
        <begin position="45"/>
        <end position="82"/>
    </location>
</feature>
<organism evidence="3 4">
    <name type="scientific">Faecalibacterium prausnitzii SL3/3</name>
    <dbReference type="NCBI Taxonomy" id="657322"/>
    <lineage>
        <taxon>Bacteria</taxon>
        <taxon>Bacillati</taxon>
        <taxon>Bacillota</taxon>
        <taxon>Clostridia</taxon>
        <taxon>Eubacteriales</taxon>
        <taxon>Oscillospiraceae</taxon>
        <taxon>Faecalibacterium</taxon>
    </lineage>
</organism>
<dbReference type="Proteomes" id="UP000007059">
    <property type="component" value="Chromosome"/>
</dbReference>
<dbReference type="PATRIC" id="fig|657322.3.peg.129"/>
<dbReference type="HOGENOM" id="CLU_1666794_0_0_9"/>
<evidence type="ECO:0000313" key="3">
    <source>
        <dbReference type="EMBL" id="CBL00856.1"/>
    </source>
</evidence>
<dbReference type="EMBL" id="FP929046">
    <property type="protein sequence ID" value="CBL00856.1"/>
    <property type="molecule type" value="Genomic_DNA"/>
</dbReference>
<evidence type="ECO:0000256" key="1">
    <source>
        <dbReference type="SAM" id="Coils"/>
    </source>
</evidence>
<dbReference type="AlphaFoldDB" id="D4K7P3"/>
<keyword evidence="1" id="KW-0175">Coiled coil</keyword>
<name>D4K7P3_9FIRM</name>
<proteinExistence type="predicted"/>